<evidence type="ECO:0000256" key="1">
    <source>
        <dbReference type="SAM" id="Phobius"/>
    </source>
</evidence>
<feature type="transmembrane region" description="Helical" evidence="1">
    <location>
        <begin position="100"/>
        <end position="121"/>
    </location>
</feature>
<evidence type="ECO:0000313" key="2">
    <source>
        <dbReference type="EMBL" id="VEU55328.1"/>
    </source>
</evidence>
<proteinExistence type="predicted"/>
<organism evidence="2 3">
    <name type="scientific">Metamycoplasma orale</name>
    <name type="common">Mycoplasma orale</name>
    <dbReference type="NCBI Taxonomy" id="2121"/>
    <lineage>
        <taxon>Bacteria</taxon>
        <taxon>Bacillati</taxon>
        <taxon>Mycoplasmatota</taxon>
        <taxon>Mycoplasmoidales</taxon>
        <taxon>Metamycoplasmataceae</taxon>
        <taxon>Metamycoplasma</taxon>
    </lineage>
</organism>
<feature type="transmembrane region" description="Helical" evidence="1">
    <location>
        <begin position="141"/>
        <end position="166"/>
    </location>
</feature>
<accession>A0A448ZVP6</accession>
<reference evidence="2 3" key="1">
    <citation type="submission" date="2019-01" db="EMBL/GenBank/DDBJ databases">
        <authorList>
            <consortium name="Pathogen Informatics"/>
        </authorList>
    </citation>
    <scope>NUCLEOTIDE SEQUENCE [LARGE SCALE GENOMIC DNA]</scope>
    <source>
        <strain evidence="2 3">NCTC10112</strain>
    </source>
</reference>
<gene>
    <name evidence="2" type="ORF">NCTC10112_00171</name>
</gene>
<keyword evidence="1" id="KW-0812">Transmembrane</keyword>
<evidence type="ECO:0000313" key="3">
    <source>
        <dbReference type="Proteomes" id="UP000290482"/>
    </source>
</evidence>
<dbReference type="EMBL" id="LR214940">
    <property type="protein sequence ID" value="VEU55328.1"/>
    <property type="molecule type" value="Genomic_DNA"/>
</dbReference>
<dbReference type="KEGG" id="mob:NCTC10112_00171"/>
<dbReference type="AlphaFoldDB" id="A0A448ZVP6"/>
<protein>
    <submittedName>
        <fullName evidence="2">Uncharacterized protein</fullName>
    </submittedName>
</protein>
<feature type="transmembrane region" description="Helical" evidence="1">
    <location>
        <begin position="61"/>
        <end position="79"/>
    </location>
</feature>
<keyword evidence="1" id="KW-0472">Membrane</keyword>
<keyword evidence="3" id="KW-1185">Reference proteome</keyword>
<keyword evidence="1" id="KW-1133">Transmembrane helix</keyword>
<name>A0A448ZVP6_METOS</name>
<sequence>MQNKNLMLNNEINKIEKRNFITYLVTNLLCLIFAIINLIFISLMKINSNEIKNYNKYSYLLLFQFILSLILITQSFTYFKKSDEADEKNKKILIVFRTNILLIITLSLYFIFSVFIFFSFVKSSIKASESEIKTIMERTKTVKLITLIILSIYLTFMLNNLILFSIKNKNLFIKKIVNK</sequence>
<feature type="transmembrane region" description="Helical" evidence="1">
    <location>
        <begin position="20"/>
        <end position="41"/>
    </location>
</feature>
<dbReference type="Proteomes" id="UP000290482">
    <property type="component" value="Chromosome"/>
</dbReference>